<dbReference type="FunFam" id="2.20.25.80:FF:000009">
    <property type="entry name" value="WRKY transcription factor 53"/>
    <property type="match status" value="1"/>
</dbReference>
<dbReference type="GO" id="GO:0005634">
    <property type="term" value="C:nucleus"/>
    <property type="evidence" value="ECO:0007669"/>
    <property type="project" value="UniProtKB-SubCell"/>
</dbReference>
<dbReference type="GO" id="GO:0003700">
    <property type="term" value="F:DNA-binding transcription factor activity"/>
    <property type="evidence" value="ECO:0007669"/>
    <property type="project" value="InterPro"/>
</dbReference>
<protein>
    <submittedName>
        <fullName evidence="8">DNA-binding WRKY</fullName>
    </submittedName>
</protein>
<dbReference type="Pfam" id="PF03106">
    <property type="entry name" value="WRKY"/>
    <property type="match status" value="1"/>
</dbReference>
<dbReference type="OrthoDB" id="1888929at2759"/>
<dbReference type="GO" id="GO:0010193">
    <property type="term" value="P:response to ozone"/>
    <property type="evidence" value="ECO:0007669"/>
    <property type="project" value="UniProtKB-ARBA"/>
</dbReference>
<keyword evidence="4" id="KW-0804">Transcription</keyword>
<dbReference type="GO" id="GO:0009751">
    <property type="term" value="P:response to salicylic acid"/>
    <property type="evidence" value="ECO:0007669"/>
    <property type="project" value="UniProtKB-ARBA"/>
</dbReference>
<dbReference type="InParanoid" id="A0A200RCJ2"/>
<feature type="domain" description="WRKY" evidence="7">
    <location>
        <begin position="138"/>
        <end position="195"/>
    </location>
</feature>
<evidence type="ECO:0000259" key="7">
    <source>
        <dbReference type="PROSITE" id="PS50811"/>
    </source>
</evidence>
<dbReference type="SMART" id="SM00774">
    <property type="entry name" value="WRKY"/>
    <property type="match status" value="1"/>
</dbReference>
<dbReference type="EMBL" id="MVGT01000132">
    <property type="protein sequence ID" value="OVA20420.1"/>
    <property type="molecule type" value="Genomic_DNA"/>
</dbReference>
<name>A0A200RCJ2_MACCD</name>
<keyword evidence="5" id="KW-0539">Nucleus</keyword>
<keyword evidence="2" id="KW-0805">Transcription regulation</keyword>
<dbReference type="FunCoup" id="A0A200RCJ2">
    <property type="interactions" value="140"/>
</dbReference>
<keyword evidence="3 8" id="KW-0238">DNA-binding</keyword>
<dbReference type="GO" id="GO:0010150">
    <property type="term" value="P:leaf senescence"/>
    <property type="evidence" value="ECO:0007669"/>
    <property type="project" value="UniProtKB-ARBA"/>
</dbReference>
<proteinExistence type="inferred from homology"/>
<evidence type="ECO:0000256" key="2">
    <source>
        <dbReference type="ARBA" id="ARBA00023015"/>
    </source>
</evidence>
<dbReference type="InterPro" id="IPR003657">
    <property type="entry name" value="WRKY_dom"/>
</dbReference>
<organism evidence="8 9">
    <name type="scientific">Macleaya cordata</name>
    <name type="common">Five-seeded plume-poppy</name>
    <name type="synonym">Bocconia cordata</name>
    <dbReference type="NCBI Taxonomy" id="56857"/>
    <lineage>
        <taxon>Eukaryota</taxon>
        <taxon>Viridiplantae</taxon>
        <taxon>Streptophyta</taxon>
        <taxon>Embryophyta</taxon>
        <taxon>Tracheophyta</taxon>
        <taxon>Spermatophyta</taxon>
        <taxon>Magnoliopsida</taxon>
        <taxon>Ranunculales</taxon>
        <taxon>Papaveraceae</taxon>
        <taxon>Papaveroideae</taxon>
        <taxon>Macleaya</taxon>
    </lineage>
</organism>
<evidence type="ECO:0000313" key="8">
    <source>
        <dbReference type="EMBL" id="OVA20420.1"/>
    </source>
</evidence>
<accession>A0A200RCJ2</accession>
<evidence type="ECO:0000256" key="4">
    <source>
        <dbReference type="ARBA" id="ARBA00023163"/>
    </source>
</evidence>
<gene>
    <name evidence="8" type="ORF">BVC80_1195g64</name>
</gene>
<evidence type="ECO:0000256" key="6">
    <source>
        <dbReference type="ARBA" id="ARBA00060850"/>
    </source>
</evidence>
<dbReference type="Gene3D" id="2.20.25.80">
    <property type="entry name" value="WRKY domain"/>
    <property type="match status" value="1"/>
</dbReference>
<evidence type="ECO:0000256" key="1">
    <source>
        <dbReference type="ARBA" id="ARBA00004123"/>
    </source>
</evidence>
<comment type="similarity">
    <text evidence="6">Belongs to the WRKY group III family.</text>
</comment>
<reference evidence="8 9" key="1">
    <citation type="journal article" date="2017" name="Mol. Plant">
        <title>The Genome of Medicinal Plant Macleaya cordata Provides New Insights into Benzylisoquinoline Alkaloids Metabolism.</title>
        <authorList>
            <person name="Liu X."/>
            <person name="Liu Y."/>
            <person name="Huang P."/>
            <person name="Ma Y."/>
            <person name="Qing Z."/>
            <person name="Tang Q."/>
            <person name="Cao H."/>
            <person name="Cheng P."/>
            <person name="Zheng Y."/>
            <person name="Yuan Z."/>
            <person name="Zhou Y."/>
            <person name="Liu J."/>
            <person name="Tang Z."/>
            <person name="Zhuo Y."/>
            <person name="Zhang Y."/>
            <person name="Yu L."/>
            <person name="Huang J."/>
            <person name="Yang P."/>
            <person name="Peng Q."/>
            <person name="Zhang J."/>
            <person name="Jiang W."/>
            <person name="Zhang Z."/>
            <person name="Lin K."/>
            <person name="Ro D.K."/>
            <person name="Chen X."/>
            <person name="Xiong X."/>
            <person name="Shang Y."/>
            <person name="Huang S."/>
            <person name="Zeng J."/>
        </authorList>
    </citation>
    <scope>NUCLEOTIDE SEQUENCE [LARGE SCALE GENOMIC DNA]</scope>
    <source>
        <strain evidence="9">cv. BLH2017</strain>
        <tissue evidence="8">Root</tissue>
    </source>
</reference>
<dbReference type="Proteomes" id="UP000195402">
    <property type="component" value="Unassembled WGS sequence"/>
</dbReference>
<dbReference type="InterPro" id="IPR036576">
    <property type="entry name" value="WRKY_dom_sf"/>
</dbReference>
<sequence length="337" mass="38025">MENTTMSWDKKPAALINELTQGRDLVKQLKTHLDPSASSSTAEFLMTKILSSFDKALLMVKNWDKSDEGVQSQLMKGSMAVMTASMSPHSVIGTGSPRSHDYNPDLNRENFKRRKRLLPRWTDKVPVCSETGFEGPPDDGYDWRKYGQKDILGAKYPRSYYRCSNRHVQGCVAIKQVQRTDEDPSMFSITYQGTHTCIQVSDLITPTEQSAKENHKKEQQNKQIRKSQEIVLNFQTGSEVKSKEFDTQEFTTSTSFSCLFPSTSSIGCLENENHIFSSLTLDNNFDMGSFSPPLLSPIASQSNIFSTSNSPILDLVFSLDPVDFQAHFLLDTPRIFN</sequence>
<keyword evidence="9" id="KW-1185">Reference proteome</keyword>
<comment type="caution">
    <text evidence="8">The sequence shown here is derived from an EMBL/GenBank/DDBJ whole genome shotgun (WGS) entry which is preliminary data.</text>
</comment>
<dbReference type="SUPFAM" id="SSF118290">
    <property type="entry name" value="WRKY DNA-binding domain"/>
    <property type="match status" value="1"/>
</dbReference>
<dbReference type="PROSITE" id="PS50811">
    <property type="entry name" value="WRKY"/>
    <property type="match status" value="1"/>
</dbReference>
<evidence type="ECO:0000256" key="3">
    <source>
        <dbReference type="ARBA" id="ARBA00023125"/>
    </source>
</evidence>
<dbReference type="GO" id="GO:0042542">
    <property type="term" value="P:response to hydrogen peroxide"/>
    <property type="evidence" value="ECO:0007669"/>
    <property type="project" value="UniProtKB-ARBA"/>
</dbReference>
<dbReference type="GO" id="GO:0000976">
    <property type="term" value="F:transcription cis-regulatory region binding"/>
    <property type="evidence" value="ECO:0007669"/>
    <property type="project" value="TreeGrafter"/>
</dbReference>
<evidence type="ECO:0000313" key="9">
    <source>
        <dbReference type="Proteomes" id="UP000195402"/>
    </source>
</evidence>
<dbReference type="PANTHER" id="PTHR32096">
    <property type="entry name" value="WRKY TRANSCRIPTION FACTOR 30-RELATED-RELATED"/>
    <property type="match status" value="1"/>
</dbReference>
<dbReference type="InterPro" id="IPR044810">
    <property type="entry name" value="WRKY_plant"/>
</dbReference>
<evidence type="ECO:0000256" key="5">
    <source>
        <dbReference type="ARBA" id="ARBA00023242"/>
    </source>
</evidence>
<comment type="subcellular location">
    <subcellularLocation>
        <location evidence="1">Nucleus</location>
    </subcellularLocation>
</comment>
<dbReference type="AlphaFoldDB" id="A0A200RCJ2"/>
<dbReference type="PANTHER" id="PTHR32096:SF133">
    <property type="entry name" value="WRKY TRANSCRIPTION FACTOR 41-RELATED"/>
    <property type="match status" value="1"/>
</dbReference>
<dbReference type="OMA" id="ENTTMSW"/>